<evidence type="ECO:0000313" key="2">
    <source>
        <dbReference type="Proteomes" id="UP000518206"/>
    </source>
</evidence>
<name>A0A7W4UBT2_9CELL</name>
<accession>A0A7W4UBT2</accession>
<evidence type="ECO:0000313" key="1">
    <source>
        <dbReference type="EMBL" id="MBB2921316.1"/>
    </source>
</evidence>
<organism evidence="1 2">
    <name type="scientific">Cellulomonas cellasea</name>
    <dbReference type="NCBI Taxonomy" id="43670"/>
    <lineage>
        <taxon>Bacteria</taxon>
        <taxon>Bacillati</taxon>
        <taxon>Actinomycetota</taxon>
        <taxon>Actinomycetes</taxon>
        <taxon>Micrococcales</taxon>
        <taxon>Cellulomonadaceae</taxon>
        <taxon>Cellulomonas</taxon>
    </lineage>
</organism>
<dbReference type="RefSeq" id="WP_183294354.1">
    <property type="nucleotide sequence ID" value="NZ_JACHVX010000001.1"/>
</dbReference>
<protein>
    <submittedName>
        <fullName evidence="1">Uncharacterized protein</fullName>
    </submittedName>
</protein>
<comment type="caution">
    <text evidence="1">The sequence shown here is derived from an EMBL/GenBank/DDBJ whole genome shotgun (WGS) entry which is preliminary data.</text>
</comment>
<reference evidence="1 2" key="2">
    <citation type="submission" date="2020-08" db="EMBL/GenBank/DDBJ databases">
        <authorList>
            <person name="Partida-Martinez L."/>
            <person name="Huntemann M."/>
            <person name="Clum A."/>
            <person name="Wang J."/>
            <person name="Palaniappan K."/>
            <person name="Ritter S."/>
            <person name="Chen I.-M."/>
            <person name="Stamatis D."/>
            <person name="Reddy T."/>
            <person name="O'Malley R."/>
            <person name="Daum C."/>
            <person name="Shapiro N."/>
            <person name="Ivanova N."/>
            <person name="Kyrpides N."/>
            <person name="Woyke T."/>
        </authorList>
    </citation>
    <scope>NUCLEOTIDE SEQUENCE [LARGE SCALE GENOMIC DNA]</scope>
    <source>
        <strain evidence="1 2">RAS26</strain>
    </source>
</reference>
<sequence>METAKRAAALDVVGSGRRLLWTGDDAVWPSEPERELLEVAGALLITPDERHGLQHQDIAAIRAWLNAP</sequence>
<proteinExistence type="predicted"/>
<dbReference type="AlphaFoldDB" id="A0A7W4UBT2"/>
<dbReference type="Proteomes" id="UP000518206">
    <property type="component" value="Unassembled WGS sequence"/>
</dbReference>
<gene>
    <name evidence="1" type="ORF">FHR80_000210</name>
</gene>
<dbReference type="EMBL" id="JACHVX010000001">
    <property type="protein sequence ID" value="MBB2921316.1"/>
    <property type="molecule type" value="Genomic_DNA"/>
</dbReference>
<reference evidence="1 2" key="1">
    <citation type="submission" date="2020-08" db="EMBL/GenBank/DDBJ databases">
        <title>The Agave Microbiome: Exploring the role of microbial communities in plant adaptations to desert environments.</title>
        <authorList>
            <person name="Partida-Martinez L.P."/>
        </authorList>
    </citation>
    <scope>NUCLEOTIDE SEQUENCE [LARGE SCALE GENOMIC DNA]</scope>
    <source>
        <strain evidence="1 2">RAS26</strain>
    </source>
</reference>